<evidence type="ECO:0000313" key="15">
    <source>
        <dbReference type="RefSeq" id="XP_015275223.1"/>
    </source>
</evidence>
<dbReference type="InterPro" id="IPR017994">
    <property type="entry name" value="P_trefoil_chordata"/>
</dbReference>
<feature type="disulfide bond" evidence="12">
    <location>
        <begin position="130"/>
        <end position="145"/>
    </location>
</feature>
<dbReference type="Pfam" id="PF00088">
    <property type="entry name" value="Trefoil"/>
    <property type="match status" value="3"/>
</dbReference>
<evidence type="ECO:0000256" key="1">
    <source>
        <dbReference type="ARBA" id="ARBA00004496"/>
    </source>
</evidence>
<evidence type="ECO:0000256" key="10">
    <source>
        <dbReference type="ARBA" id="ARBA00039614"/>
    </source>
</evidence>
<dbReference type="PRINTS" id="PR00680">
    <property type="entry name" value="PTREFOIL"/>
</dbReference>
<feature type="disulfide bond" evidence="12">
    <location>
        <begin position="80"/>
        <end position="95"/>
    </location>
</feature>
<keyword evidence="4" id="KW-0964">Secreted</keyword>
<feature type="domain" description="P-type" evidence="13">
    <location>
        <begin position="118"/>
        <end position="163"/>
    </location>
</feature>
<keyword evidence="14" id="KW-1185">Reference proteome</keyword>
<sequence length="171" mass="19486">MILSFLAETIAIVPIVSLQFAKKMIKERMECGYPGITYKRCRRIGCCYDRKASDEPKCFHPPVTDVSRHCVMDRSARKECGYPGITAEECQERRCCFNSYVASTRWCFHPLSDTGPLKQCAMAPRDRVQCGYSGITADECLEKGCCYEHFQYSKSVPWCFEPLAKRGNFSG</sequence>
<dbReference type="InterPro" id="IPR044913">
    <property type="entry name" value="P_trefoil_dom_sf"/>
</dbReference>
<dbReference type="Gene3D" id="4.10.110.10">
    <property type="entry name" value="Spasmolytic Protein, domain 1"/>
    <property type="match status" value="3"/>
</dbReference>
<dbReference type="PROSITE" id="PS51448">
    <property type="entry name" value="P_TREFOIL_2"/>
    <property type="match status" value="3"/>
</dbReference>
<evidence type="ECO:0000256" key="2">
    <source>
        <dbReference type="ARBA" id="ARBA00004498"/>
    </source>
</evidence>
<evidence type="ECO:0000259" key="13">
    <source>
        <dbReference type="PROSITE" id="PS51448"/>
    </source>
</evidence>
<evidence type="ECO:0000256" key="7">
    <source>
        <dbReference type="ARBA" id="ARBA00023157"/>
    </source>
</evidence>
<dbReference type="InterPro" id="IPR017957">
    <property type="entry name" value="P_trefoil_CS"/>
</dbReference>
<comment type="subunit">
    <text evidence="8">Monomer. Homodimer; disulfide-linked.</text>
</comment>
<evidence type="ECO:0000256" key="9">
    <source>
        <dbReference type="ARBA" id="ARBA00037501"/>
    </source>
</evidence>
<dbReference type="PANTHER" id="PTHR13826">
    <property type="entry name" value="INTESTINAL TREFOIL FACTOR-RELATED"/>
    <property type="match status" value="1"/>
</dbReference>
<keyword evidence="3" id="KW-0963">Cytoplasm</keyword>
<feature type="domain" description="P-type" evidence="13">
    <location>
        <begin position="68"/>
        <end position="111"/>
    </location>
</feature>
<evidence type="ECO:0000256" key="4">
    <source>
        <dbReference type="ARBA" id="ARBA00022525"/>
    </source>
</evidence>
<evidence type="ECO:0000256" key="6">
    <source>
        <dbReference type="ARBA" id="ARBA00022729"/>
    </source>
</evidence>
<feature type="disulfide bond" evidence="12">
    <location>
        <begin position="41"/>
        <end position="58"/>
    </location>
</feature>
<dbReference type="SMART" id="SM00018">
    <property type="entry name" value="PD"/>
    <property type="match status" value="3"/>
</dbReference>
<evidence type="ECO:0000256" key="11">
    <source>
        <dbReference type="ARBA" id="ARBA00041357"/>
    </source>
</evidence>
<comment type="subcellular location">
    <subcellularLocation>
        <location evidence="1">Cytoplasm</location>
    </subcellularLocation>
    <subcellularLocation>
        <location evidence="2">Secreted</location>
        <location evidence="2">Extracellular space</location>
        <location evidence="2">Extracellular matrix</location>
    </subcellularLocation>
</comment>
<feature type="disulfide bond" evidence="12">
    <location>
        <begin position="90"/>
        <end position="107"/>
    </location>
</feature>
<evidence type="ECO:0000313" key="14">
    <source>
        <dbReference type="Proteomes" id="UP000694871"/>
    </source>
</evidence>
<feature type="disulfide bond" evidence="12">
    <location>
        <begin position="31"/>
        <end position="46"/>
    </location>
</feature>
<evidence type="ECO:0000256" key="12">
    <source>
        <dbReference type="PROSITE-ProRule" id="PRU00779"/>
    </source>
</evidence>
<dbReference type="PROSITE" id="PS00025">
    <property type="entry name" value="P_TREFOIL_1"/>
    <property type="match status" value="2"/>
</dbReference>
<gene>
    <name evidence="15" type="primary">LOC107117590</name>
</gene>
<comment type="function">
    <text evidence="9">Involved in the maintenance and repair of the intestinal mucosa. Promotes the mobility of epithelial cells in healing processes (motogen).</text>
</comment>
<accession>A0ABM1KND6</accession>
<dbReference type="Proteomes" id="UP000694871">
    <property type="component" value="Unplaced"/>
</dbReference>
<dbReference type="InterPro" id="IPR000519">
    <property type="entry name" value="P_trefoil_dom"/>
</dbReference>
<dbReference type="GeneID" id="107117590"/>
<feature type="domain" description="P-type" evidence="13">
    <location>
        <begin position="19"/>
        <end position="62"/>
    </location>
</feature>
<protein>
    <recommendedName>
        <fullName evidence="10">Trefoil factor 3</fullName>
    </recommendedName>
    <alternativeName>
        <fullName evidence="11">Intestinal trefoil factor</fullName>
    </alternativeName>
</protein>
<keyword evidence="5" id="KW-0272">Extracellular matrix</keyword>
<organism evidence="14 15">
    <name type="scientific">Gekko japonicus</name>
    <name type="common">Schlegel's Japanese gecko</name>
    <dbReference type="NCBI Taxonomy" id="146911"/>
    <lineage>
        <taxon>Eukaryota</taxon>
        <taxon>Metazoa</taxon>
        <taxon>Chordata</taxon>
        <taxon>Craniata</taxon>
        <taxon>Vertebrata</taxon>
        <taxon>Euteleostomi</taxon>
        <taxon>Lepidosauria</taxon>
        <taxon>Squamata</taxon>
        <taxon>Bifurcata</taxon>
        <taxon>Gekkota</taxon>
        <taxon>Gekkonidae</taxon>
        <taxon>Gekkoninae</taxon>
        <taxon>Gekko</taxon>
    </lineage>
</organism>
<reference evidence="15" key="1">
    <citation type="submission" date="2025-08" db="UniProtKB">
        <authorList>
            <consortium name="RefSeq"/>
        </authorList>
    </citation>
    <scope>IDENTIFICATION</scope>
</reference>
<dbReference type="SUPFAM" id="SSF57492">
    <property type="entry name" value="Trefoil"/>
    <property type="match status" value="3"/>
</dbReference>
<evidence type="ECO:0000256" key="5">
    <source>
        <dbReference type="ARBA" id="ARBA00022530"/>
    </source>
</evidence>
<comment type="caution">
    <text evidence="12">Lacks conserved residue(s) required for the propagation of feature annotation.</text>
</comment>
<proteinExistence type="predicted"/>
<name>A0ABM1KND6_GEKJA</name>
<keyword evidence="7 12" id="KW-1015">Disulfide bond</keyword>
<feature type="disulfide bond" evidence="12">
    <location>
        <begin position="70"/>
        <end position="96"/>
    </location>
</feature>
<dbReference type="CDD" id="cd00111">
    <property type="entry name" value="Trefoil"/>
    <property type="match status" value="3"/>
</dbReference>
<evidence type="ECO:0000256" key="3">
    <source>
        <dbReference type="ARBA" id="ARBA00022490"/>
    </source>
</evidence>
<feature type="disulfide bond" evidence="12">
    <location>
        <begin position="120"/>
        <end position="146"/>
    </location>
</feature>
<keyword evidence="6" id="KW-0732">Signal</keyword>
<dbReference type="RefSeq" id="XP_015275223.1">
    <property type="nucleotide sequence ID" value="XM_015419737.1"/>
</dbReference>
<dbReference type="PANTHER" id="PTHR13826:SF16">
    <property type="entry name" value="TREFOIL FACTOR 3"/>
    <property type="match status" value="1"/>
</dbReference>
<evidence type="ECO:0000256" key="8">
    <source>
        <dbReference type="ARBA" id="ARBA00025943"/>
    </source>
</evidence>